<dbReference type="InterPro" id="IPR013320">
    <property type="entry name" value="ConA-like_dom_sf"/>
</dbReference>
<dbReference type="SUPFAM" id="SSF49899">
    <property type="entry name" value="Concanavalin A-like lectins/glucanases"/>
    <property type="match status" value="1"/>
</dbReference>
<keyword evidence="4" id="KW-1185">Reference proteome</keyword>
<dbReference type="PANTHER" id="PTHR10963">
    <property type="entry name" value="GLYCOSYL HYDROLASE-RELATED"/>
    <property type="match status" value="1"/>
</dbReference>
<name>A0A448I7V0_MYCCI</name>
<organism evidence="3 4">
    <name type="scientific">Mycolicibacterium chitae</name>
    <name type="common">Mycobacterium chitae</name>
    <dbReference type="NCBI Taxonomy" id="1792"/>
    <lineage>
        <taxon>Bacteria</taxon>
        <taxon>Bacillati</taxon>
        <taxon>Actinomycetota</taxon>
        <taxon>Actinomycetes</taxon>
        <taxon>Mycobacteriales</taxon>
        <taxon>Mycobacteriaceae</taxon>
        <taxon>Mycolicibacterium</taxon>
    </lineage>
</organism>
<accession>A0A448I7V0</accession>
<gene>
    <name evidence="3" type="primary">bglA_3</name>
    <name evidence="3" type="ORF">NCTC10485_02669</name>
</gene>
<dbReference type="EC" id="3.2.1.73" evidence="3"/>
<dbReference type="PROSITE" id="PS51762">
    <property type="entry name" value="GH16_2"/>
    <property type="match status" value="1"/>
</dbReference>
<dbReference type="PANTHER" id="PTHR10963:SF55">
    <property type="entry name" value="GLYCOSIDE HYDROLASE FAMILY 16 PROTEIN"/>
    <property type="match status" value="1"/>
</dbReference>
<dbReference type="EMBL" id="LR134355">
    <property type="protein sequence ID" value="VEG48375.1"/>
    <property type="molecule type" value="Genomic_DNA"/>
</dbReference>
<dbReference type="InterPro" id="IPR050546">
    <property type="entry name" value="Glycosyl_Hydrlase_16"/>
</dbReference>
<dbReference type="GO" id="GO:0005975">
    <property type="term" value="P:carbohydrate metabolic process"/>
    <property type="evidence" value="ECO:0007669"/>
    <property type="project" value="InterPro"/>
</dbReference>
<dbReference type="AlphaFoldDB" id="A0A448I7V0"/>
<dbReference type="CDD" id="cd08023">
    <property type="entry name" value="GH16_laminarinase_like"/>
    <property type="match status" value="1"/>
</dbReference>
<keyword evidence="3" id="KW-0326">Glycosidase</keyword>
<evidence type="ECO:0000256" key="1">
    <source>
        <dbReference type="ARBA" id="ARBA00006865"/>
    </source>
</evidence>
<evidence type="ECO:0000313" key="3">
    <source>
        <dbReference type="EMBL" id="VEG48375.1"/>
    </source>
</evidence>
<evidence type="ECO:0000313" key="4">
    <source>
        <dbReference type="Proteomes" id="UP000282551"/>
    </source>
</evidence>
<protein>
    <submittedName>
        <fullName evidence="3">Glycoside hydrolase family protein</fullName>
        <ecNumber evidence="3">3.2.1.73</ecNumber>
    </submittedName>
</protein>
<dbReference type="Gene3D" id="2.60.120.200">
    <property type="match status" value="1"/>
</dbReference>
<reference evidence="3 4" key="1">
    <citation type="submission" date="2018-12" db="EMBL/GenBank/DDBJ databases">
        <authorList>
            <consortium name="Pathogen Informatics"/>
        </authorList>
    </citation>
    <scope>NUCLEOTIDE SEQUENCE [LARGE SCALE GENOMIC DNA]</scope>
    <source>
        <strain evidence="3 4">NCTC10485</strain>
    </source>
</reference>
<keyword evidence="3" id="KW-0378">Hydrolase</keyword>
<dbReference type="Proteomes" id="UP000282551">
    <property type="component" value="Chromosome"/>
</dbReference>
<evidence type="ECO:0000259" key="2">
    <source>
        <dbReference type="PROSITE" id="PS51762"/>
    </source>
</evidence>
<proteinExistence type="inferred from homology"/>
<dbReference type="InterPro" id="IPR000757">
    <property type="entry name" value="Beta-glucanase-like"/>
</dbReference>
<feature type="domain" description="GH16" evidence="2">
    <location>
        <begin position="1"/>
        <end position="238"/>
    </location>
</feature>
<comment type="similarity">
    <text evidence="1">Belongs to the glycosyl hydrolase 16 family.</text>
</comment>
<dbReference type="Pfam" id="PF00722">
    <property type="entry name" value="Glyco_hydro_16"/>
    <property type="match status" value="1"/>
</dbReference>
<sequence>MLFADEFDGPAGALPGGQWHYAKGGGGWGNKELQTYTDNPENVSLDGNGHLVITALLDGPEGITSARLMTEGSFEFTHGRAEARIALPAGTGLHPAFWLLGSNVDDVSWPECGEIDVIETINLATDYHTGIHAPSAESERGQEIAKSGAVPFPLAGQFRTYWVERSPGKIVTGIDDRTLFTVKPADLAAKGDWVFDDPFFLVLNLAVGSDWSGPPDDSTPNPSRMVVDWVRVTAHPSGR</sequence>
<dbReference type="GO" id="GO:0042972">
    <property type="term" value="F:licheninase activity"/>
    <property type="evidence" value="ECO:0007669"/>
    <property type="project" value="UniProtKB-EC"/>
</dbReference>